<proteinExistence type="predicted"/>
<evidence type="ECO:0000259" key="2">
    <source>
        <dbReference type="PROSITE" id="PS50222"/>
    </source>
</evidence>
<name>A0A813KAY5_POLGL</name>
<feature type="domain" description="EF-hand" evidence="2">
    <location>
        <begin position="90"/>
        <end position="125"/>
    </location>
</feature>
<protein>
    <recommendedName>
        <fullName evidence="2">EF-hand domain-containing protein</fullName>
    </recommendedName>
</protein>
<sequence length="402" mass="45354">DLSVWRKTAAKLGAAQASATKSTSRAFKAANETDDEWALRLWRRMDRDSSGKITLSELKCEEFHNIIRHAVAPESGTSTGGAQYGRTKVNIDEAIKLCLRKADSNHDKLLSFEEFRSLLLVLKEPHKAKYSANLVFALFDLNANRFLDRAEFRELYRFLLGRNPTEIEFEAEWDRLASLGSPAKDLVTQEEYTIWLRFSDDPAIRQMAPEDDDVTELRAGTSPGTRGPVVNLASTRPKSMEARGLWNQMFNAGINPGHVNDNRPAGAREYFSRSHSLPELKRFWEGHKGSTFKPHLTDMSCPPKSYGSPKMSPKCLSTQVQVGTMSWEDHWVTPARFRRGFHVDERPLKPRAIFGDLKDCSNVQDSSPAALRAKKRQLDAKIARRRALGGSSRFCASAVEPW</sequence>
<dbReference type="InterPro" id="IPR011992">
    <property type="entry name" value="EF-hand-dom_pair"/>
</dbReference>
<evidence type="ECO:0000313" key="4">
    <source>
        <dbReference type="Proteomes" id="UP000626109"/>
    </source>
</evidence>
<comment type="caution">
    <text evidence="3">The sequence shown here is derived from an EMBL/GenBank/DDBJ whole genome shotgun (WGS) entry which is preliminary data.</text>
</comment>
<evidence type="ECO:0000313" key="3">
    <source>
        <dbReference type="EMBL" id="CAE8697375.1"/>
    </source>
</evidence>
<organism evidence="3 4">
    <name type="scientific">Polarella glacialis</name>
    <name type="common">Dinoflagellate</name>
    <dbReference type="NCBI Taxonomy" id="89957"/>
    <lineage>
        <taxon>Eukaryota</taxon>
        <taxon>Sar</taxon>
        <taxon>Alveolata</taxon>
        <taxon>Dinophyceae</taxon>
        <taxon>Suessiales</taxon>
        <taxon>Suessiaceae</taxon>
        <taxon>Polarella</taxon>
    </lineage>
</organism>
<keyword evidence="1" id="KW-0106">Calcium</keyword>
<accession>A0A813KAY5</accession>
<dbReference type="PROSITE" id="PS50222">
    <property type="entry name" value="EF_HAND_2"/>
    <property type="match status" value="2"/>
</dbReference>
<reference evidence="3" key="1">
    <citation type="submission" date="2021-02" db="EMBL/GenBank/DDBJ databases">
        <authorList>
            <person name="Dougan E. K."/>
            <person name="Rhodes N."/>
            <person name="Thang M."/>
            <person name="Chan C."/>
        </authorList>
    </citation>
    <scope>NUCLEOTIDE SEQUENCE</scope>
</reference>
<dbReference type="InterPro" id="IPR002048">
    <property type="entry name" value="EF_hand_dom"/>
</dbReference>
<dbReference type="AlphaFoldDB" id="A0A813KAY5"/>
<dbReference type="EMBL" id="CAJNNW010028726">
    <property type="protein sequence ID" value="CAE8697375.1"/>
    <property type="molecule type" value="Genomic_DNA"/>
</dbReference>
<evidence type="ECO:0000256" key="1">
    <source>
        <dbReference type="ARBA" id="ARBA00022837"/>
    </source>
</evidence>
<feature type="non-terminal residue" evidence="3">
    <location>
        <position position="402"/>
    </location>
</feature>
<dbReference type="GO" id="GO:0005509">
    <property type="term" value="F:calcium ion binding"/>
    <property type="evidence" value="ECO:0007669"/>
    <property type="project" value="InterPro"/>
</dbReference>
<gene>
    <name evidence="3" type="ORF">PGLA2088_LOCUS30275</name>
</gene>
<dbReference type="Gene3D" id="1.10.238.10">
    <property type="entry name" value="EF-hand"/>
    <property type="match status" value="2"/>
</dbReference>
<dbReference type="SUPFAM" id="SSF47473">
    <property type="entry name" value="EF-hand"/>
    <property type="match status" value="1"/>
</dbReference>
<dbReference type="PROSITE" id="PS00018">
    <property type="entry name" value="EF_HAND_1"/>
    <property type="match status" value="3"/>
</dbReference>
<dbReference type="Pfam" id="PF13499">
    <property type="entry name" value="EF-hand_7"/>
    <property type="match status" value="1"/>
</dbReference>
<dbReference type="InterPro" id="IPR018247">
    <property type="entry name" value="EF_Hand_1_Ca_BS"/>
</dbReference>
<dbReference type="Proteomes" id="UP000626109">
    <property type="component" value="Unassembled WGS sequence"/>
</dbReference>
<dbReference type="SMART" id="SM00054">
    <property type="entry name" value="EFh"/>
    <property type="match status" value="3"/>
</dbReference>
<feature type="domain" description="EF-hand" evidence="2">
    <location>
        <begin position="135"/>
        <end position="162"/>
    </location>
</feature>